<dbReference type="AlphaFoldDB" id="A0A2H1VUI4"/>
<gene>
    <name evidence="1" type="ORF">SFRICE_034231</name>
</gene>
<sequence length="120" mass="13627">MVDHSAVQEGWSYTTYIAPSLLHCSVIDHSDTIWPRLTRGLFSYGDGLSINHHACAMQVGNFKLIIRNYKPLGFLTMFSFTGNNGANSERTLAIQNSRRRSLLWRVSRSGTDYLDTTDKR</sequence>
<organism evidence="1">
    <name type="scientific">Spodoptera frugiperda</name>
    <name type="common">Fall armyworm</name>
    <dbReference type="NCBI Taxonomy" id="7108"/>
    <lineage>
        <taxon>Eukaryota</taxon>
        <taxon>Metazoa</taxon>
        <taxon>Ecdysozoa</taxon>
        <taxon>Arthropoda</taxon>
        <taxon>Hexapoda</taxon>
        <taxon>Insecta</taxon>
        <taxon>Pterygota</taxon>
        <taxon>Neoptera</taxon>
        <taxon>Endopterygota</taxon>
        <taxon>Lepidoptera</taxon>
        <taxon>Glossata</taxon>
        <taxon>Ditrysia</taxon>
        <taxon>Noctuoidea</taxon>
        <taxon>Noctuidae</taxon>
        <taxon>Amphipyrinae</taxon>
        <taxon>Spodoptera</taxon>
    </lineage>
</organism>
<name>A0A2H1VUI4_SPOFR</name>
<evidence type="ECO:0000313" key="1">
    <source>
        <dbReference type="EMBL" id="SOQ44416.1"/>
    </source>
</evidence>
<reference evidence="1" key="1">
    <citation type="submission" date="2016-07" db="EMBL/GenBank/DDBJ databases">
        <authorList>
            <person name="Bretaudeau A."/>
        </authorList>
    </citation>
    <scope>NUCLEOTIDE SEQUENCE</scope>
    <source>
        <strain evidence="1">Rice</strain>
        <tissue evidence="1">Whole body</tissue>
    </source>
</reference>
<accession>A0A2H1VUI4</accession>
<dbReference type="EMBL" id="ODYU01004488">
    <property type="protein sequence ID" value="SOQ44416.1"/>
    <property type="molecule type" value="Genomic_DNA"/>
</dbReference>
<protein>
    <submittedName>
        <fullName evidence="1">SFRICE_034231</fullName>
    </submittedName>
</protein>
<proteinExistence type="predicted"/>